<evidence type="ECO:0000313" key="1">
    <source>
        <dbReference type="EMBL" id="MVZ98315.1"/>
    </source>
</evidence>
<protein>
    <submittedName>
        <fullName evidence="1">Uncharacterized protein</fullName>
    </submittedName>
</protein>
<proteinExistence type="predicted"/>
<organism evidence="1 2">
    <name type="scientific">Sphingorhabdus profundilacus</name>
    <dbReference type="NCBI Taxonomy" id="2509718"/>
    <lineage>
        <taxon>Bacteria</taxon>
        <taxon>Pseudomonadati</taxon>
        <taxon>Pseudomonadota</taxon>
        <taxon>Alphaproteobacteria</taxon>
        <taxon>Sphingomonadales</taxon>
        <taxon>Sphingomonadaceae</taxon>
        <taxon>Sphingorhabdus</taxon>
    </lineage>
</organism>
<accession>A0A6I4M871</accession>
<comment type="caution">
    <text evidence="1">The sequence shown here is derived from an EMBL/GenBank/DDBJ whole genome shotgun (WGS) entry which is preliminary data.</text>
</comment>
<evidence type="ECO:0000313" key="2">
    <source>
        <dbReference type="Proteomes" id="UP000471147"/>
    </source>
</evidence>
<keyword evidence="2" id="KW-1185">Reference proteome</keyword>
<name>A0A6I4M871_9SPHN</name>
<dbReference type="EMBL" id="SDWJ01000002">
    <property type="protein sequence ID" value="MVZ98315.1"/>
    <property type="molecule type" value="Genomic_DNA"/>
</dbReference>
<reference evidence="1 2" key="1">
    <citation type="submission" date="2019-01" db="EMBL/GenBank/DDBJ databases">
        <title>Sphingorhabdus lacus sp.nov., isolated from an oligotrophic freshwater lake.</title>
        <authorList>
            <person name="Park M."/>
        </authorList>
    </citation>
    <scope>NUCLEOTIDE SEQUENCE [LARGE SCALE GENOMIC DNA]</scope>
    <source>
        <strain evidence="1 2">IMCC26285</strain>
    </source>
</reference>
<dbReference type="Proteomes" id="UP000471147">
    <property type="component" value="Unassembled WGS sequence"/>
</dbReference>
<dbReference type="RefSeq" id="WP_160354240.1">
    <property type="nucleotide sequence ID" value="NZ_SDWJ01000002.1"/>
</dbReference>
<gene>
    <name evidence="1" type="ORF">EUU23_11480</name>
</gene>
<sequence>MAFFLAHLGIVNGTSASFAHMDMMKNCSVVADGCCDAIGLHDCTSCAPCAGYISGPSRSLERNDVQIHEVIAPEILYPIVSSIDPPPPRN</sequence>
<dbReference type="AlphaFoldDB" id="A0A6I4M871"/>